<proteinExistence type="predicted"/>
<dbReference type="Gene3D" id="3.30.1490.20">
    <property type="entry name" value="ATP-grasp fold, A domain"/>
    <property type="match status" value="1"/>
</dbReference>
<dbReference type="eggNOG" id="COG0189">
    <property type="taxonomic scope" value="Bacteria"/>
</dbReference>
<gene>
    <name evidence="1" type="ORF">EH31_07120</name>
</gene>
<evidence type="ECO:0000313" key="2">
    <source>
        <dbReference type="Proteomes" id="UP000027647"/>
    </source>
</evidence>
<dbReference type="InterPro" id="IPR053191">
    <property type="entry name" value="DcsG_Biosynth_Enzyme"/>
</dbReference>
<organism evidence="1 2">
    <name type="scientific">Erythrobacter longus</name>
    <dbReference type="NCBI Taxonomy" id="1044"/>
    <lineage>
        <taxon>Bacteria</taxon>
        <taxon>Pseudomonadati</taxon>
        <taxon>Pseudomonadota</taxon>
        <taxon>Alphaproteobacteria</taxon>
        <taxon>Sphingomonadales</taxon>
        <taxon>Erythrobacteraceae</taxon>
        <taxon>Erythrobacter/Porphyrobacter group</taxon>
        <taxon>Erythrobacter</taxon>
    </lineage>
</organism>
<dbReference type="PANTHER" id="PTHR39217:SF1">
    <property type="entry name" value="GLUTATHIONE SYNTHETASE"/>
    <property type="match status" value="1"/>
</dbReference>
<dbReference type="SUPFAM" id="SSF56059">
    <property type="entry name" value="Glutathione synthetase ATP-binding domain-like"/>
    <property type="match status" value="1"/>
</dbReference>
<comment type="caution">
    <text evidence="1">The sequence shown here is derived from an EMBL/GenBank/DDBJ whole genome shotgun (WGS) entry which is preliminary data.</text>
</comment>
<dbReference type="AlphaFoldDB" id="A0A074MYS6"/>
<dbReference type="EMBL" id="JMIW01000002">
    <property type="protein sequence ID" value="KEO90802.1"/>
    <property type="molecule type" value="Genomic_DNA"/>
</dbReference>
<sequence>MTTIGFLACETTLPGSQNRREDAFEHDLMVEAITPAFARRGWTFKVIDWEAPMEAFADVDLVMIGSSWNYWDKVDAFLTKLEALAKTGITVCNSPEVARWNIRKTYLGELEQRGARTIPTLWLDALTADDAAAAMDQFGCDKLVVKRQIGAGAEGQEMLERGQVSDDWRYTHKAMVQPFLPAIAQSGELSFLFFGGVFSHCVQKLPKDGDYRIQSLYGGREVTHEPSAQEIAQAAAIIEALPFAPPLYARIDMLEGEDAKLMVMEAELIEPYLYPEQGPNMGESLAQAIAKELDL</sequence>
<evidence type="ECO:0000313" key="1">
    <source>
        <dbReference type="EMBL" id="KEO90802.1"/>
    </source>
</evidence>
<reference evidence="1 2" key="1">
    <citation type="submission" date="2014-04" db="EMBL/GenBank/DDBJ databases">
        <title>A comprehensive comparison of genomes of Erythrobacter spp. strains.</title>
        <authorList>
            <person name="Zheng Q."/>
        </authorList>
    </citation>
    <scope>NUCLEOTIDE SEQUENCE [LARGE SCALE GENOMIC DNA]</scope>
    <source>
        <strain evidence="1 2">DSM 6997</strain>
    </source>
</reference>
<dbReference type="GO" id="GO:0005524">
    <property type="term" value="F:ATP binding"/>
    <property type="evidence" value="ECO:0007669"/>
    <property type="project" value="InterPro"/>
</dbReference>
<keyword evidence="2" id="KW-1185">Reference proteome</keyword>
<dbReference type="Gene3D" id="3.40.50.20">
    <property type="match status" value="1"/>
</dbReference>
<dbReference type="Gene3D" id="3.30.470.20">
    <property type="entry name" value="ATP-grasp fold, B domain"/>
    <property type="match status" value="1"/>
</dbReference>
<dbReference type="PANTHER" id="PTHR39217">
    <property type="match status" value="1"/>
</dbReference>
<dbReference type="OrthoDB" id="3373978at2"/>
<name>A0A074MYS6_ERYLO</name>
<dbReference type="InterPro" id="IPR013815">
    <property type="entry name" value="ATP_grasp_subdomain_1"/>
</dbReference>
<dbReference type="RefSeq" id="WP_034959252.1">
    <property type="nucleotide sequence ID" value="NZ_JMIW01000002.1"/>
</dbReference>
<dbReference type="Proteomes" id="UP000027647">
    <property type="component" value="Unassembled WGS sequence"/>
</dbReference>
<accession>A0A074MYS6</accession>
<dbReference type="STRING" id="1044.EH31_07120"/>
<protein>
    <submittedName>
        <fullName evidence="1">Uncharacterized protein</fullName>
    </submittedName>
</protein>